<dbReference type="Gene3D" id="1.10.1060.10">
    <property type="entry name" value="Alpha-helical ferredoxin"/>
    <property type="match status" value="1"/>
</dbReference>
<dbReference type="Pfam" id="PF14691">
    <property type="entry name" value="Fer4_20"/>
    <property type="match status" value="1"/>
</dbReference>
<evidence type="ECO:0000259" key="2">
    <source>
        <dbReference type="Pfam" id="PF14691"/>
    </source>
</evidence>
<feature type="domain" description="FAD/NAD(P)-binding" evidence="1">
    <location>
        <begin position="135"/>
        <end position="336"/>
    </location>
</feature>
<evidence type="ECO:0000259" key="1">
    <source>
        <dbReference type="Pfam" id="PF07992"/>
    </source>
</evidence>
<proteinExistence type="predicted"/>
<dbReference type="Gene3D" id="3.50.50.60">
    <property type="entry name" value="FAD/NAD(P)-binding domain"/>
    <property type="match status" value="2"/>
</dbReference>
<feature type="domain" description="Dihydroprymidine dehydrogenase" evidence="2">
    <location>
        <begin position="43"/>
        <end position="122"/>
    </location>
</feature>
<organism evidence="3 4">
    <name type="scientific">Mycobacterium kansasii</name>
    <dbReference type="NCBI Taxonomy" id="1768"/>
    <lineage>
        <taxon>Bacteria</taxon>
        <taxon>Bacillati</taxon>
        <taxon>Actinomycetota</taxon>
        <taxon>Actinomycetes</taxon>
        <taxon>Mycobacteriales</taxon>
        <taxon>Mycobacteriaceae</taxon>
        <taxon>Mycobacterium</taxon>
    </lineage>
</organism>
<dbReference type="AlphaFoldDB" id="A0A1V3WM46"/>
<name>A0A1V3WM46_MYCKA</name>
<accession>A0A1V3WM46</accession>
<dbReference type="InterPro" id="IPR036188">
    <property type="entry name" value="FAD/NAD-bd_sf"/>
</dbReference>
<gene>
    <name evidence="3" type="ORF">BZL29_6863</name>
</gene>
<sequence length="352" mass="38119">MTSGDAYKFVSRGDLAALPDLSHGAQRAGPVRDRRPVYVDLLPPCNAGCPAGENIQAWLADARAERHEQAWRQLVADNPFAAIHGRVCYHPCESVCNRAYLDAAVAIHAVERFLGDTARDRGWRFEPAPHPTGKRVLVVGAGPSGLSAAYHLARLGHHVEVRDAGAEPGGMMRYGIPNYRLPRDVLDAEIERIAALGVQLTTGHRVDDLAAERAAGNFDAAFVAVGAHLAKRVDIPSHDAGRMIDAVSLLRAVAAGEKPDLGRHVAVYGGGDTAMDAARVARRLGAEDTVIIYRRSAAQMPAHEHEIHEAEREGVRINWLRTITAFDHTELQVELMELDESGRPGRPGGSRP</sequence>
<evidence type="ECO:0000313" key="3">
    <source>
        <dbReference type="EMBL" id="OOK68054.1"/>
    </source>
</evidence>
<dbReference type="GO" id="GO:0051536">
    <property type="term" value="F:iron-sulfur cluster binding"/>
    <property type="evidence" value="ECO:0007669"/>
    <property type="project" value="InterPro"/>
</dbReference>
<dbReference type="InterPro" id="IPR023753">
    <property type="entry name" value="FAD/NAD-binding_dom"/>
</dbReference>
<dbReference type="PANTHER" id="PTHR42783">
    <property type="entry name" value="GLUTAMATE SYNTHASE [NADPH] SMALL CHAIN"/>
    <property type="match status" value="1"/>
</dbReference>
<dbReference type="GO" id="GO:0016491">
    <property type="term" value="F:oxidoreductase activity"/>
    <property type="evidence" value="ECO:0007669"/>
    <property type="project" value="InterPro"/>
</dbReference>
<evidence type="ECO:0000313" key="4">
    <source>
        <dbReference type="Proteomes" id="UP000188532"/>
    </source>
</evidence>
<dbReference type="PRINTS" id="PR00419">
    <property type="entry name" value="ADXRDTASE"/>
</dbReference>
<reference evidence="3 4" key="1">
    <citation type="submission" date="2017-02" db="EMBL/GenBank/DDBJ databases">
        <title>Complete genome sequences of Mycobacterium kansasii strains isolated from rhesus macaques.</title>
        <authorList>
            <person name="Panda A."/>
            <person name="Nagaraj S."/>
            <person name="Zhao X."/>
            <person name="Tettelin H."/>
            <person name="Detolla L.J."/>
        </authorList>
    </citation>
    <scope>NUCLEOTIDE SEQUENCE [LARGE SCALE GENOMIC DNA]</scope>
    <source>
        <strain evidence="3 4">11-3469</strain>
    </source>
</reference>
<protein>
    <submittedName>
        <fullName evidence="3">FAD binding domain protein</fullName>
    </submittedName>
</protein>
<dbReference type="PANTHER" id="PTHR42783:SF3">
    <property type="entry name" value="GLUTAMATE SYNTHASE [NADPH] SMALL CHAIN-RELATED"/>
    <property type="match status" value="1"/>
</dbReference>
<dbReference type="SUPFAM" id="SSF46548">
    <property type="entry name" value="alpha-helical ferredoxin"/>
    <property type="match status" value="1"/>
</dbReference>
<dbReference type="Proteomes" id="UP000188532">
    <property type="component" value="Unassembled WGS sequence"/>
</dbReference>
<dbReference type="SUPFAM" id="SSF51971">
    <property type="entry name" value="Nucleotide-binding domain"/>
    <property type="match status" value="1"/>
</dbReference>
<dbReference type="Pfam" id="PF07992">
    <property type="entry name" value="Pyr_redox_2"/>
    <property type="match status" value="1"/>
</dbReference>
<dbReference type="STRING" id="1768.B1T50_03475"/>
<comment type="caution">
    <text evidence="3">The sequence shown here is derived from an EMBL/GenBank/DDBJ whole genome shotgun (WGS) entry which is preliminary data.</text>
</comment>
<dbReference type="EMBL" id="MVBN01000008">
    <property type="protein sequence ID" value="OOK68054.1"/>
    <property type="molecule type" value="Genomic_DNA"/>
</dbReference>
<dbReference type="InterPro" id="IPR009051">
    <property type="entry name" value="Helical_ferredxn"/>
</dbReference>
<dbReference type="InterPro" id="IPR028261">
    <property type="entry name" value="DPD_II"/>
</dbReference>